<protein>
    <submittedName>
        <fullName evidence="2">Probable Phytoene/squalene synthetase</fullName>
    </submittedName>
</protein>
<dbReference type="Pfam" id="PF00494">
    <property type="entry name" value="SQS_PSY"/>
    <property type="match status" value="1"/>
</dbReference>
<evidence type="ECO:0000259" key="1">
    <source>
        <dbReference type="PROSITE" id="PS50206"/>
    </source>
</evidence>
<dbReference type="eggNOG" id="COG1562">
    <property type="taxonomic scope" value="Bacteria"/>
</dbReference>
<dbReference type="PROSITE" id="PS50206">
    <property type="entry name" value="RHODANESE_3"/>
    <property type="match status" value="1"/>
</dbReference>
<dbReference type="SUPFAM" id="SSF48576">
    <property type="entry name" value="Terpenoid synthases"/>
    <property type="match status" value="1"/>
</dbReference>
<dbReference type="Proteomes" id="UP000003635">
    <property type="component" value="Unassembled WGS sequence"/>
</dbReference>
<dbReference type="InterPro" id="IPR001763">
    <property type="entry name" value="Rhodanese-like_dom"/>
</dbReference>
<gene>
    <name evidence="2" type="ORF">OG2516_04396</name>
</gene>
<reference evidence="2 3" key="1">
    <citation type="journal article" date="2010" name="J. Bacteriol.">
        <title>Genome sequences of Oceanicola granulosus HTCC2516(T) and Oceanicola batsensis HTCC2597(TDelta).</title>
        <authorList>
            <person name="Thrash J.C."/>
            <person name="Cho J.C."/>
            <person name="Vergin K.L."/>
            <person name="Giovannoni S.J."/>
        </authorList>
    </citation>
    <scope>NUCLEOTIDE SEQUENCE [LARGE SCALE GENOMIC DNA]</scope>
    <source>
        <strain evidence="3">ATCC BAA-861 / DSM 15982 / KCTC 12143 / HTCC2516</strain>
    </source>
</reference>
<dbReference type="HOGENOM" id="CLU_037269_6_1_5"/>
<name>Q2CD27_OCEGH</name>
<feature type="domain" description="Rhodanese" evidence="1">
    <location>
        <begin position="141"/>
        <end position="170"/>
    </location>
</feature>
<comment type="caution">
    <text evidence="2">The sequence shown here is derived from an EMBL/GenBank/DDBJ whole genome shotgun (WGS) entry which is preliminary data.</text>
</comment>
<dbReference type="RefSeq" id="WP_007254407.1">
    <property type="nucleotide sequence ID" value="NZ_CH724107.1"/>
</dbReference>
<sequence length="253" mass="27171">MSLAACAAIVERGDPDRFLAAMSCPPPAREVLFPLYAFNVEVSRAPYVTDEPMIAEMRLQWWRDAVEEIDAGKAPRAHEVAAPLAGVMRAHDLPAALLDEAVAARRWDVWKEPFEDAAAFEAHIQRTAGHLAWLSALGLGAGAAEEAGVREVAHAGGVAAWLQAVPALEAKGLQPLVAGRPDDVRALAGAALARLKAARVRSEAARLAVRPAWQAGTLLRLAVREPERVARGALALSEFRRKALLGWRAARRG</sequence>
<evidence type="ECO:0000313" key="3">
    <source>
        <dbReference type="Proteomes" id="UP000003635"/>
    </source>
</evidence>
<keyword evidence="3" id="KW-1185">Reference proteome</keyword>
<organism evidence="2 3">
    <name type="scientific">Oceanicola granulosus (strain ATCC BAA-861 / DSM 15982 / KCTC 12143 / HTCC2516)</name>
    <dbReference type="NCBI Taxonomy" id="314256"/>
    <lineage>
        <taxon>Bacteria</taxon>
        <taxon>Pseudomonadati</taxon>
        <taxon>Pseudomonadota</taxon>
        <taxon>Alphaproteobacteria</taxon>
        <taxon>Rhodobacterales</taxon>
        <taxon>Roseobacteraceae</taxon>
        <taxon>Oceanicola</taxon>
    </lineage>
</organism>
<dbReference type="OrthoDB" id="9814909at2"/>
<proteinExistence type="predicted"/>
<dbReference type="AlphaFoldDB" id="Q2CD27"/>
<dbReference type="InterPro" id="IPR002060">
    <property type="entry name" value="Squ/phyt_synthse"/>
</dbReference>
<evidence type="ECO:0000313" key="2">
    <source>
        <dbReference type="EMBL" id="EAR50549.1"/>
    </source>
</evidence>
<dbReference type="InterPro" id="IPR008949">
    <property type="entry name" value="Isoprenoid_synthase_dom_sf"/>
</dbReference>
<dbReference type="EMBL" id="AAOT01000026">
    <property type="protein sequence ID" value="EAR50549.1"/>
    <property type="molecule type" value="Genomic_DNA"/>
</dbReference>
<dbReference type="STRING" id="314256.OG2516_04396"/>
<accession>Q2CD27</accession>
<dbReference type="Gene3D" id="1.10.600.10">
    <property type="entry name" value="Farnesyl Diphosphate Synthase"/>
    <property type="match status" value="1"/>
</dbReference>